<accession>A0A3P6DGE0</accession>
<protein>
    <submittedName>
        <fullName evidence="1">Uncharacterized protein</fullName>
    </submittedName>
</protein>
<gene>
    <name evidence="1" type="ORF">BOLC2T10822H</name>
</gene>
<name>A0A3P6DGE0_BRAOL</name>
<organism evidence="1">
    <name type="scientific">Brassica oleracea</name>
    <name type="common">Wild cabbage</name>
    <dbReference type="NCBI Taxonomy" id="3712"/>
    <lineage>
        <taxon>Eukaryota</taxon>
        <taxon>Viridiplantae</taxon>
        <taxon>Streptophyta</taxon>
        <taxon>Embryophyta</taxon>
        <taxon>Tracheophyta</taxon>
        <taxon>Spermatophyta</taxon>
        <taxon>Magnoliopsida</taxon>
        <taxon>eudicotyledons</taxon>
        <taxon>Gunneridae</taxon>
        <taxon>Pentapetalae</taxon>
        <taxon>rosids</taxon>
        <taxon>malvids</taxon>
        <taxon>Brassicales</taxon>
        <taxon>Brassicaceae</taxon>
        <taxon>Brassiceae</taxon>
        <taxon>Brassica</taxon>
    </lineage>
</organism>
<evidence type="ECO:0000313" key="1">
    <source>
        <dbReference type="EMBL" id="VDD25408.1"/>
    </source>
</evidence>
<sequence length="52" mass="6336">MFFFSRGKKVIKAEPKSTYHKYKHTSFYLLILLLLRSQTLTFRFTFQTTKDQ</sequence>
<reference evidence="1" key="1">
    <citation type="submission" date="2018-11" db="EMBL/GenBank/DDBJ databases">
        <authorList>
            <consortium name="Genoscope - CEA"/>
            <person name="William W."/>
        </authorList>
    </citation>
    <scope>NUCLEOTIDE SEQUENCE</scope>
</reference>
<dbReference type="AlphaFoldDB" id="A0A3P6DGE0"/>
<dbReference type="EMBL" id="LR031874">
    <property type="protein sequence ID" value="VDD25408.1"/>
    <property type="molecule type" value="Genomic_DNA"/>
</dbReference>
<proteinExistence type="predicted"/>